<evidence type="ECO:0000256" key="1">
    <source>
        <dbReference type="SAM" id="MobiDB-lite"/>
    </source>
</evidence>
<keyword evidence="3" id="KW-1185">Reference proteome</keyword>
<proteinExistence type="predicted"/>
<reference evidence="2 3" key="1">
    <citation type="submission" date="2021-01" db="EMBL/GenBank/DDBJ databases">
        <title>Whole genome shotgun sequence of Verrucosispora qiuiae NBRC 106684.</title>
        <authorList>
            <person name="Komaki H."/>
            <person name="Tamura T."/>
        </authorList>
    </citation>
    <scope>NUCLEOTIDE SEQUENCE [LARGE SCALE GENOMIC DNA]</scope>
    <source>
        <strain evidence="2 3">NBRC 106684</strain>
    </source>
</reference>
<name>A0ABQ4J5N2_9ACTN</name>
<evidence type="ECO:0000313" key="2">
    <source>
        <dbReference type="EMBL" id="GIJ25482.1"/>
    </source>
</evidence>
<dbReference type="RefSeq" id="WP_204032803.1">
    <property type="nucleotide sequence ID" value="NZ_BOPC01000009.1"/>
</dbReference>
<dbReference type="Proteomes" id="UP000653076">
    <property type="component" value="Unassembled WGS sequence"/>
</dbReference>
<accession>A0ABQ4J5N2</accession>
<dbReference type="EMBL" id="BOPC01000009">
    <property type="protein sequence ID" value="GIJ25482.1"/>
    <property type="molecule type" value="Genomic_DNA"/>
</dbReference>
<feature type="region of interest" description="Disordered" evidence="1">
    <location>
        <begin position="20"/>
        <end position="63"/>
    </location>
</feature>
<organism evidence="2 3">
    <name type="scientific">Micromonospora qiuiae</name>
    <dbReference type="NCBI Taxonomy" id="502268"/>
    <lineage>
        <taxon>Bacteria</taxon>
        <taxon>Bacillati</taxon>
        <taxon>Actinomycetota</taxon>
        <taxon>Actinomycetes</taxon>
        <taxon>Micromonosporales</taxon>
        <taxon>Micromonosporaceae</taxon>
        <taxon>Micromonospora</taxon>
    </lineage>
</organism>
<sequence>MTEQERAEWEQRLAAAVAATVRRRERTRRERDQHAAARAAGLRHRHRDRLTHRKADSMTNPDDQRLTVEVSGLRDGELRDLAGSLARVAGWRTVAEPIAVVLAALARQAEQIRTRRRRTGGDPR</sequence>
<comment type="caution">
    <text evidence="2">The sequence shown here is derived from an EMBL/GenBank/DDBJ whole genome shotgun (WGS) entry which is preliminary data.</text>
</comment>
<feature type="compositionally biased region" description="Basic residues" evidence="1">
    <location>
        <begin position="41"/>
        <end position="52"/>
    </location>
</feature>
<gene>
    <name evidence="2" type="ORF">Vqi01_06440</name>
</gene>
<protein>
    <submittedName>
        <fullName evidence="2">Uncharacterized protein</fullName>
    </submittedName>
</protein>
<evidence type="ECO:0000313" key="3">
    <source>
        <dbReference type="Proteomes" id="UP000653076"/>
    </source>
</evidence>